<dbReference type="InterPro" id="IPR036607">
    <property type="entry name" value="PRKCSH"/>
</dbReference>
<dbReference type="Proteomes" id="UP001306508">
    <property type="component" value="Unassembled WGS sequence"/>
</dbReference>
<dbReference type="GO" id="GO:0006491">
    <property type="term" value="P:N-glycan processing"/>
    <property type="evidence" value="ECO:0007669"/>
    <property type="project" value="TreeGrafter"/>
</dbReference>
<evidence type="ECO:0000259" key="6">
    <source>
        <dbReference type="PROSITE" id="PS51914"/>
    </source>
</evidence>
<dbReference type="PROSITE" id="PS51914">
    <property type="entry name" value="MRH"/>
    <property type="match status" value="1"/>
</dbReference>
<dbReference type="Pfam" id="PF13015">
    <property type="entry name" value="PRKCSH_1"/>
    <property type="match status" value="1"/>
</dbReference>
<dbReference type="SUPFAM" id="SSF50911">
    <property type="entry name" value="Mannose 6-phosphate receptor domain"/>
    <property type="match status" value="1"/>
</dbReference>
<comment type="caution">
    <text evidence="7">The sequence shown here is derived from an EMBL/GenBank/DDBJ whole genome shotgun (WGS) entry which is preliminary data.</text>
</comment>
<dbReference type="AlphaFoldDB" id="A0AAN7WFB2"/>
<name>A0AAN7WFB2_9SACH</name>
<dbReference type="EMBL" id="JAWIZZ010000053">
    <property type="protein sequence ID" value="KAK5778583.1"/>
    <property type="molecule type" value="Genomic_DNA"/>
</dbReference>
<dbReference type="InterPro" id="IPR009011">
    <property type="entry name" value="Man6P_isomerase_rcpt-bd_dom_sf"/>
</dbReference>
<evidence type="ECO:0000256" key="1">
    <source>
        <dbReference type="ARBA" id="ARBA00022387"/>
    </source>
</evidence>
<evidence type="ECO:0000256" key="5">
    <source>
        <dbReference type="SAM" id="Coils"/>
    </source>
</evidence>
<keyword evidence="4" id="KW-1015">Disulfide bond</keyword>
<dbReference type="InterPro" id="IPR039794">
    <property type="entry name" value="Gtb1-like"/>
</dbReference>
<evidence type="ECO:0000256" key="2">
    <source>
        <dbReference type="ARBA" id="ARBA00022729"/>
    </source>
</evidence>
<evidence type="ECO:0000256" key="3">
    <source>
        <dbReference type="ARBA" id="ARBA00022824"/>
    </source>
</evidence>
<dbReference type="GO" id="GO:0017177">
    <property type="term" value="C:glucosidase II complex"/>
    <property type="evidence" value="ECO:0007669"/>
    <property type="project" value="TreeGrafter"/>
</dbReference>
<protein>
    <recommendedName>
        <fullName evidence="1">Glucosidase 2 subunit beta</fullName>
    </recommendedName>
</protein>
<keyword evidence="8" id="KW-1185">Reference proteome</keyword>
<dbReference type="InterPro" id="IPR028146">
    <property type="entry name" value="PRKCSH_N"/>
</dbReference>
<evidence type="ECO:0000313" key="8">
    <source>
        <dbReference type="Proteomes" id="UP001306508"/>
    </source>
</evidence>
<reference evidence="8" key="1">
    <citation type="submission" date="2023-07" db="EMBL/GenBank/DDBJ databases">
        <title>A draft genome of Kazachstania heterogenica Y-27499.</title>
        <authorList>
            <person name="Donic C."/>
            <person name="Kralova J.S."/>
            <person name="Fidel L."/>
            <person name="Ben-Dor S."/>
            <person name="Jung S."/>
        </authorList>
    </citation>
    <scope>NUCLEOTIDE SEQUENCE [LARGE SCALE GENOMIC DNA]</scope>
    <source>
        <strain evidence="8">Y27499</strain>
    </source>
</reference>
<gene>
    <name evidence="7" type="ORF">RI543_004251</name>
</gene>
<dbReference type="PANTHER" id="PTHR12630">
    <property type="entry name" value="N-LINKED OLIGOSACCHARIDE PROCESSING"/>
    <property type="match status" value="1"/>
</dbReference>
<sequence>MSSQLEEMQSQCQCVVQSPNSGSACKCVPAGVCQCDTECDCAHCKQMKQAGKCCAKECKCGPVGVCQCDTECGCAHCKQMRQAGKCCSQKSSCCAKECKCGPAGVCQCDTECGCAHCKQMRQAGKCCSQKSSCCAKECKCGPAGVCQCDTECDCAHCKQMRQAGKCCSQKSSCCAKECECGPAGVCQCDTECDCAHCKQMRQAFGCDSTLKFKGLDPVQQELYNSHLTLEGGEWTCLSDTHIKINITQINDGICDCPDGSDEPGTSACNIINESLNQENSLFYCVNDGFIPRYIDKSSVGDGVCDCCDCSDESLDGNGVNICSKVDSIYHRVIDKELGGSKLGKLELLSLFEDFDIDINDLNKQSNQQANLKVFIQQLTDDFERNQQLYKSETDNFMSKLKQEDPTLYQYETINTTLIIDYLNPLFDDIALSSKMYTDLVSILGTLAGTFNPSLNDKVVNDNVYMFQDKLMELNTEKKVSINSGTDNELREQLIDYFTKELPELFWKGKSKDPSEYVIKKARFVEWLLQVKVEYTETVFEYIDDFSSIMKDITDNHNVNVQDKGVKEATKMYKDYLKKYANLLKKHKVILPKPLAREVKKLLKVIENIVPKILDEKDCKTDEDTETGINERRGIFGFMSNLLNINGTDVSNGDIVDVSNKRTILQALKTQIVTRKNLIDKIRNDLIKAEKEYERLEEMKNTISEEGRVSNEKMLRIEELIKLLPVEETCTSSLINGYKYEICLNSDEEQGYILQIENKPNGNKVLIGVLEKTYLDESLIKQNYIDKIKVDNLDEDIDLLEHLTNSTKIIGDKKYYLGPLESVNNGYIVKYGNGDQCWNGPLRSATVLIKCSDKFRINSVNEMTKCNYQFDVEGPWGCNF</sequence>
<dbReference type="SUPFAM" id="SSF57424">
    <property type="entry name" value="LDL receptor-like module"/>
    <property type="match status" value="1"/>
</dbReference>
<dbReference type="InterPro" id="IPR044865">
    <property type="entry name" value="MRH_dom"/>
</dbReference>
<dbReference type="PANTHER" id="PTHR12630:SF1">
    <property type="entry name" value="GLUCOSIDASE 2 SUBUNIT BETA"/>
    <property type="match status" value="1"/>
</dbReference>
<dbReference type="Pfam" id="PF12999">
    <property type="entry name" value="PRKCSH-like"/>
    <property type="match status" value="1"/>
</dbReference>
<dbReference type="InterPro" id="IPR036055">
    <property type="entry name" value="LDL_receptor-like_sf"/>
</dbReference>
<evidence type="ECO:0000256" key="4">
    <source>
        <dbReference type="ARBA" id="ARBA00023157"/>
    </source>
</evidence>
<feature type="domain" description="MRH" evidence="6">
    <location>
        <begin position="740"/>
        <end position="879"/>
    </location>
</feature>
<evidence type="ECO:0000313" key="7">
    <source>
        <dbReference type="EMBL" id="KAK5778583.1"/>
    </source>
</evidence>
<proteinExistence type="predicted"/>
<feature type="coiled-coil region" evidence="5">
    <location>
        <begin position="678"/>
        <end position="705"/>
    </location>
</feature>
<accession>A0AAN7WFB2</accession>
<keyword evidence="3" id="KW-0256">Endoplasmic reticulum</keyword>
<keyword evidence="5" id="KW-0175">Coiled coil</keyword>
<keyword evidence="2" id="KW-0732">Signal</keyword>
<organism evidence="7 8">
    <name type="scientific">Arxiozyma heterogenica</name>
    <dbReference type="NCBI Taxonomy" id="278026"/>
    <lineage>
        <taxon>Eukaryota</taxon>
        <taxon>Fungi</taxon>
        <taxon>Dikarya</taxon>
        <taxon>Ascomycota</taxon>
        <taxon>Saccharomycotina</taxon>
        <taxon>Saccharomycetes</taxon>
        <taxon>Saccharomycetales</taxon>
        <taxon>Saccharomycetaceae</taxon>
        <taxon>Arxiozyma</taxon>
    </lineage>
</organism>